<dbReference type="InterPro" id="IPR009072">
    <property type="entry name" value="Histone-fold"/>
</dbReference>
<evidence type="ECO:0008006" key="9">
    <source>
        <dbReference type="Google" id="ProtNLM"/>
    </source>
</evidence>
<dbReference type="GO" id="GO:0046982">
    <property type="term" value="F:protein heterodimerization activity"/>
    <property type="evidence" value="ECO:0007669"/>
    <property type="project" value="InterPro"/>
</dbReference>
<dbReference type="PANTHER" id="PTHR48068">
    <property type="entry name" value="TAF9 RNA POLYMERASE II, TATA BOX-BINDING PROTEIN (TBP)-ASSOCIATED FACTOR"/>
    <property type="match status" value="1"/>
</dbReference>
<keyword evidence="4" id="KW-0804">Transcription</keyword>
<keyword evidence="8" id="KW-1185">Reference proteome</keyword>
<dbReference type="Proteomes" id="UP000826195">
    <property type="component" value="Unassembled WGS sequence"/>
</dbReference>
<evidence type="ECO:0000256" key="5">
    <source>
        <dbReference type="ARBA" id="ARBA00023242"/>
    </source>
</evidence>
<dbReference type="PANTHER" id="PTHR48068:SF4">
    <property type="entry name" value="TATA-BOX BINDING PROTEIN ASSOCIATED FACTOR 9"/>
    <property type="match status" value="1"/>
</dbReference>
<evidence type="ECO:0000256" key="2">
    <source>
        <dbReference type="ARBA" id="ARBA00007646"/>
    </source>
</evidence>
<proteinExistence type="inferred from homology"/>
<organism evidence="7 8">
    <name type="scientific">Cotesia glomerata</name>
    <name type="common">Lepidopteran parasitic wasp</name>
    <name type="synonym">Apanteles glomeratus</name>
    <dbReference type="NCBI Taxonomy" id="32391"/>
    <lineage>
        <taxon>Eukaryota</taxon>
        <taxon>Metazoa</taxon>
        <taxon>Ecdysozoa</taxon>
        <taxon>Arthropoda</taxon>
        <taxon>Hexapoda</taxon>
        <taxon>Insecta</taxon>
        <taxon>Pterygota</taxon>
        <taxon>Neoptera</taxon>
        <taxon>Endopterygota</taxon>
        <taxon>Hymenoptera</taxon>
        <taxon>Apocrita</taxon>
        <taxon>Ichneumonoidea</taxon>
        <taxon>Braconidae</taxon>
        <taxon>Microgastrinae</taxon>
        <taxon>Cotesia</taxon>
    </lineage>
</organism>
<evidence type="ECO:0000256" key="6">
    <source>
        <dbReference type="SAM" id="MobiDB-lite"/>
    </source>
</evidence>
<accession>A0AAV7IVA6</accession>
<dbReference type="CDD" id="cd07979">
    <property type="entry name" value="HFD_TAF9"/>
    <property type="match status" value="1"/>
</dbReference>
<dbReference type="AlphaFoldDB" id="A0AAV7IVA6"/>
<comment type="caution">
    <text evidence="7">The sequence shown here is derived from an EMBL/GenBank/DDBJ whole genome shotgun (WGS) entry which is preliminary data.</text>
</comment>
<dbReference type="GO" id="GO:0016251">
    <property type="term" value="F:RNA polymerase II general transcription initiation factor activity"/>
    <property type="evidence" value="ECO:0007669"/>
    <property type="project" value="TreeGrafter"/>
</dbReference>
<evidence type="ECO:0000256" key="1">
    <source>
        <dbReference type="ARBA" id="ARBA00004123"/>
    </source>
</evidence>
<dbReference type="GO" id="GO:0003713">
    <property type="term" value="F:transcription coactivator activity"/>
    <property type="evidence" value="ECO:0007669"/>
    <property type="project" value="TreeGrafter"/>
</dbReference>
<dbReference type="GO" id="GO:0051123">
    <property type="term" value="P:RNA polymerase II preinitiation complex assembly"/>
    <property type="evidence" value="ECO:0007669"/>
    <property type="project" value="TreeGrafter"/>
</dbReference>
<reference evidence="7 8" key="1">
    <citation type="journal article" date="2021" name="J. Hered.">
        <title>A chromosome-level genome assembly of the parasitoid wasp, Cotesia glomerata (Hymenoptera: Braconidae).</title>
        <authorList>
            <person name="Pinto B.J."/>
            <person name="Weis J.J."/>
            <person name="Gamble T."/>
            <person name="Ode P.J."/>
            <person name="Paul R."/>
            <person name="Zaspel J.M."/>
        </authorList>
    </citation>
    <scope>NUCLEOTIDE SEQUENCE [LARGE SCALE GENOMIC DNA]</scope>
    <source>
        <strain evidence="7">CgM1</strain>
    </source>
</reference>
<keyword evidence="5" id="KW-0539">Nucleus</keyword>
<dbReference type="InterPro" id="IPR003162">
    <property type="entry name" value="TFIID-31"/>
</dbReference>
<dbReference type="InterPro" id="IPR051431">
    <property type="entry name" value="TFIID_subunit_9"/>
</dbReference>
<feature type="region of interest" description="Disordered" evidence="6">
    <location>
        <begin position="128"/>
        <end position="156"/>
    </location>
</feature>
<comment type="subcellular location">
    <subcellularLocation>
        <location evidence="1">Nucleus</location>
    </subcellularLocation>
</comment>
<dbReference type="Pfam" id="PF02291">
    <property type="entry name" value="TFIID-31kDa"/>
    <property type="match status" value="1"/>
</dbReference>
<protein>
    <recommendedName>
        <fullName evidence="9">Transcription initiation factor TFIID subunit 9</fullName>
    </recommendedName>
</protein>
<feature type="compositionally biased region" description="Polar residues" evidence="6">
    <location>
        <begin position="129"/>
        <end position="138"/>
    </location>
</feature>
<dbReference type="SUPFAM" id="SSF47113">
    <property type="entry name" value="Histone-fold"/>
    <property type="match status" value="1"/>
</dbReference>
<sequence length="427" mass="47198">MEVGKNPQMAVIIDSIIKSMGIEDYDPSVVQQLLEFVYRHVTGVIESGKVFARHANKKFLDSSDISFALKIKSEVCDVKVGPMMTSSLKELARVHNSVPLKFVKPKDGLRLPADHYCSTAVNYKLKPGQPSQTVNRSGGESWGVSGKSGVGARPVQTVSARRPTIQKNPSLMTFKPVIKFSSASSVNSEVKSVGVGAGDTQIEDGVIVKAKAPSVDMEVERSAKRKRGIDDHDYDLGYLNPMEFSQNSMTVHITCTSVIAITAHVWAYERSNDGIAEYRVLSLLNIGLSKEKGKTGINLNLTSSRGSFISRLFTIESESSLGSICMTQQLHYHSLELHLDVPKSSNSPFLAFRDPENFQVNVYPLTFMFFSLFLMLHSHPAPATSSYFPYQSQPLTVFQAVYVLLHLVNPLKPNETPFILLILVFYA</sequence>
<comment type="similarity">
    <text evidence="2">Belongs to the TAF9 family.</text>
</comment>
<evidence type="ECO:0000256" key="4">
    <source>
        <dbReference type="ARBA" id="ARBA00023163"/>
    </source>
</evidence>
<dbReference type="EMBL" id="JAHXZJ010000747">
    <property type="protein sequence ID" value="KAH0558278.1"/>
    <property type="molecule type" value="Genomic_DNA"/>
</dbReference>
<evidence type="ECO:0000313" key="7">
    <source>
        <dbReference type="EMBL" id="KAH0558278.1"/>
    </source>
</evidence>
<dbReference type="GO" id="GO:0005669">
    <property type="term" value="C:transcription factor TFIID complex"/>
    <property type="evidence" value="ECO:0007669"/>
    <property type="project" value="TreeGrafter"/>
</dbReference>
<dbReference type="GO" id="GO:0000124">
    <property type="term" value="C:SAGA complex"/>
    <property type="evidence" value="ECO:0007669"/>
    <property type="project" value="TreeGrafter"/>
</dbReference>
<evidence type="ECO:0000313" key="8">
    <source>
        <dbReference type="Proteomes" id="UP000826195"/>
    </source>
</evidence>
<gene>
    <name evidence="7" type="ORF">KQX54_015381</name>
</gene>
<evidence type="ECO:0000256" key="3">
    <source>
        <dbReference type="ARBA" id="ARBA00023015"/>
    </source>
</evidence>
<dbReference type="Gene3D" id="1.10.20.10">
    <property type="entry name" value="Histone, subunit A"/>
    <property type="match status" value="1"/>
</dbReference>
<keyword evidence="3" id="KW-0805">Transcription regulation</keyword>
<name>A0AAV7IVA6_COTGL</name>